<dbReference type="EMBL" id="KL363203">
    <property type="protein sequence ID" value="KFD54969.1"/>
    <property type="molecule type" value="Genomic_DNA"/>
</dbReference>
<dbReference type="InterPro" id="IPR027417">
    <property type="entry name" value="P-loop_NTPase"/>
</dbReference>
<dbReference type="GO" id="GO:0042645">
    <property type="term" value="C:mitochondrial nucleoid"/>
    <property type="evidence" value="ECO:0007669"/>
    <property type="project" value="UniProtKB-SubCell"/>
</dbReference>
<dbReference type="FunFam" id="3.40.50.300:FF:001717">
    <property type="entry name" value="ATPase family AAA domain-containing protein"/>
    <property type="match status" value="1"/>
</dbReference>
<proteinExistence type="predicted"/>
<keyword evidence="5" id="KW-0067">ATP-binding</keyword>
<evidence type="ECO:0000256" key="7">
    <source>
        <dbReference type="ARBA" id="ARBA00023128"/>
    </source>
</evidence>
<keyword evidence="3" id="KW-0547">Nucleotide-binding</keyword>
<dbReference type="GO" id="GO:0005743">
    <property type="term" value="C:mitochondrial inner membrane"/>
    <property type="evidence" value="ECO:0007669"/>
    <property type="project" value="UniProtKB-SubCell"/>
</dbReference>
<protein>
    <recommendedName>
        <fullName evidence="12">AAA+ ATPase domain-containing protein</fullName>
    </recommendedName>
</protein>
<dbReference type="Gene3D" id="3.40.50.300">
    <property type="entry name" value="P-loop containing nucleotide triphosphate hydrolases"/>
    <property type="match status" value="1"/>
</dbReference>
<reference evidence="13 14" key="1">
    <citation type="journal article" date="2014" name="Nat. Genet.">
        <title>Genome and transcriptome of the porcine whipworm Trichuris suis.</title>
        <authorList>
            <person name="Jex A.R."/>
            <person name="Nejsum P."/>
            <person name="Schwarz E.M."/>
            <person name="Hu L."/>
            <person name="Young N.D."/>
            <person name="Hall R.S."/>
            <person name="Korhonen P.K."/>
            <person name="Liao S."/>
            <person name="Thamsborg S."/>
            <person name="Xia J."/>
            <person name="Xu P."/>
            <person name="Wang S."/>
            <person name="Scheerlinck J.P."/>
            <person name="Hofmann A."/>
            <person name="Sternberg P.W."/>
            <person name="Wang J."/>
            <person name="Gasser R.B."/>
        </authorList>
    </citation>
    <scope>NUCLEOTIDE SEQUENCE [LARGE SCALE GENOMIC DNA]</scope>
    <source>
        <strain evidence="13">DCEP-RM93M</strain>
    </source>
</reference>
<keyword evidence="4" id="KW-0999">Mitochondrion inner membrane</keyword>
<evidence type="ECO:0000256" key="3">
    <source>
        <dbReference type="ARBA" id="ARBA00022741"/>
    </source>
</evidence>
<dbReference type="Pfam" id="PF12037">
    <property type="entry name" value="ATAD3_N"/>
    <property type="match status" value="1"/>
</dbReference>
<dbReference type="PANTHER" id="PTHR23075:SF0">
    <property type="entry name" value="ATPASE FAMILY AAA DOMAIN-CONTAINING PROTEIN 3"/>
    <property type="match status" value="1"/>
</dbReference>
<evidence type="ECO:0000256" key="2">
    <source>
        <dbReference type="ARBA" id="ARBA00004436"/>
    </source>
</evidence>
<evidence type="ECO:0000256" key="8">
    <source>
        <dbReference type="ARBA" id="ARBA00023136"/>
    </source>
</evidence>
<dbReference type="GO" id="GO:0005524">
    <property type="term" value="F:ATP binding"/>
    <property type="evidence" value="ECO:0007669"/>
    <property type="project" value="UniProtKB-KW"/>
</dbReference>
<organism evidence="13 14">
    <name type="scientific">Trichuris suis</name>
    <name type="common">pig whipworm</name>
    <dbReference type="NCBI Taxonomy" id="68888"/>
    <lineage>
        <taxon>Eukaryota</taxon>
        <taxon>Metazoa</taxon>
        <taxon>Ecdysozoa</taxon>
        <taxon>Nematoda</taxon>
        <taxon>Enoplea</taxon>
        <taxon>Dorylaimia</taxon>
        <taxon>Trichinellida</taxon>
        <taxon>Trichuridae</taxon>
        <taxon>Trichuris</taxon>
    </lineage>
</organism>
<feature type="domain" description="AAA+ ATPase" evidence="12">
    <location>
        <begin position="409"/>
        <end position="547"/>
    </location>
</feature>
<keyword evidence="9" id="KW-1135">Mitochondrion nucleoid</keyword>
<dbReference type="InterPro" id="IPR003959">
    <property type="entry name" value="ATPase_AAA_core"/>
</dbReference>
<keyword evidence="7" id="KW-0496">Mitochondrion</keyword>
<sequence length="692" mass="78272">MMLPAFSCGTVSSLHNPNSSIFRTTPGPLMFGLWRFDYNQSSQHVLPFLTRRRPFFRSFIDNRISGRTARLGSMSWLFGIKSPSTPISGMPPPAGDGAGGGDKAPPDSSRMQYAFDSAALERAATAARELEKSSHAKEALELSKMQEQTRQLEFQSRIKEFDALTAQSKVEEKRVYEQERRKTLQEESRQVQLRAEYQDQLNRKRFNEEQALMKQMQEEQLRKQEASVRRQEEIRKATLEHEMQLKHKYELEKVREQAKAKVAAERENRDMYLEQLKLKESERRITVLESIKAGGQLIGSSLQAFTGDIGRLMNTAAGISVLALGIYMAKHATSVGARYLEARLGKPTLIRETSRITPLETLKHPVKTCVKMFRRQGDPLAGVVLHPALESRLRDIAITTKNTKRNRGLFRNFLFYGPPGTGKTMFAKAMSTFGLAAHSGMDYAIMTGGDVVPLGRDGVSEMHKVFNWASSSRKGLILFIDEADAFLRKRSTEIISEDMRATLNAFLYCTGEQTNKFSMVLASNQPEQFDWAVNDRLDEMVEFILPTLDECKRMVLIYFKKYIAEPATQSKRWNRLKLADFDWVAKCESVAAKVVGLSGREIAKMVVSWQASAYASEDGVLTEAMIDQRVEDALKQHHQKMEWLSMERIKQAKMQSADLAISSFSEKNMASGKLGNLMLNANTPIQKAPTLQ</sequence>
<dbReference type="SUPFAM" id="SSF52540">
    <property type="entry name" value="P-loop containing nucleoside triphosphate hydrolases"/>
    <property type="match status" value="1"/>
</dbReference>
<evidence type="ECO:0000256" key="5">
    <source>
        <dbReference type="ARBA" id="ARBA00022840"/>
    </source>
</evidence>
<comment type="subcellular location">
    <subcellularLocation>
        <location evidence="1">Mitochondrion inner membrane</location>
    </subcellularLocation>
    <subcellularLocation>
        <location evidence="2">Mitochondrion matrix</location>
        <location evidence="2">Mitochondrion nucleoid</location>
    </subcellularLocation>
</comment>
<dbReference type="InterPro" id="IPR003593">
    <property type="entry name" value="AAA+_ATPase"/>
</dbReference>
<dbReference type="SMART" id="SM00382">
    <property type="entry name" value="AAA"/>
    <property type="match status" value="1"/>
</dbReference>
<evidence type="ECO:0000256" key="6">
    <source>
        <dbReference type="ARBA" id="ARBA00023054"/>
    </source>
</evidence>
<name>A0A085MCM3_9BILA</name>
<dbReference type="PANTHER" id="PTHR23075">
    <property type="entry name" value="PUTATIVE ATP-ASE"/>
    <property type="match status" value="1"/>
</dbReference>
<evidence type="ECO:0000256" key="4">
    <source>
        <dbReference type="ARBA" id="ARBA00022792"/>
    </source>
</evidence>
<evidence type="ECO:0000256" key="9">
    <source>
        <dbReference type="ARBA" id="ARBA00023271"/>
    </source>
</evidence>
<dbReference type="GO" id="GO:0008270">
    <property type="term" value="F:zinc ion binding"/>
    <property type="evidence" value="ECO:0007669"/>
    <property type="project" value="TreeGrafter"/>
</dbReference>
<keyword evidence="6 10" id="KW-0175">Coiled coil</keyword>
<accession>A0A085MCM3</accession>
<dbReference type="GO" id="GO:0007005">
    <property type="term" value="P:mitochondrion organization"/>
    <property type="evidence" value="ECO:0007669"/>
    <property type="project" value="TreeGrafter"/>
</dbReference>
<keyword evidence="8" id="KW-0472">Membrane</keyword>
<evidence type="ECO:0000259" key="12">
    <source>
        <dbReference type="SMART" id="SM00382"/>
    </source>
</evidence>
<evidence type="ECO:0000256" key="10">
    <source>
        <dbReference type="SAM" id="Coils"/>
    </source>
</evidence>
<gene>
    <name evidence="13" type="ORF">M513_04151</name>
</gene>
<dbReference type="Pfam" id="PF00004">
    <property type="entry name" value="AAA"/>
    <property type="match status" value="1"/>
</dbReference>
<dbReference type="Proteomes" id="UP000030764">
    <property type="component" value="Unassembled WGS sequence"/>
</dbReference>
<evidence type="ECO:0000313" key="14">
    <source>
        <dbReference type="Proteomes" id="UP000030764"/>
    </source>
</evidence>
<dbReference type="AlphaFoldDB" id="A0A085MCM3"/>
<feature type="coiled-coil region" evidence="10">
    <location>
        <begin position="214"/>
        <end position="275"/>
    </location>
</feature>
<feature type="region of interest" description="Disordered" evidence="11">
    <location>
        <begin position="85"/>
        <end position="110"/>
    </location>
</feature>
<evidence type="ECO:0000256" key="11">
    <source>
        <dbReference type="SAM" id="MobiDB-lite"/>
    </source>
</evidence>
<evidence type="ECO:0000313" key="13">
    <source>
        <dbReference type="EMBL" id="KFD54969.1"/>
    </source>
</evidence>
<keyword evidence="14" id="KW-1185">Reference proteome</keyword>
<dbReference type="GO" id="GO:0016887">
    <property type="term" value="F:ATP hydrolysis activity"/>
    <property type="evidence" value="ECO:0007669"/>
    <property type="project" value="InterPro"/>
</dbReference>
<dbReference type="InterPro" id="IPR021911">
    <property type="entry name" value="ATAD3_N"/>
</dbReference>
<evidence type="ECO:0000256" key="1">
    <source>
        <dbReference type="ARBA" id="ARBA00004273"/>
    </source>
</evidence>
<dbReference type="CDD" id="cd19512">
    <property type="entry name" value="RecA-like_ATAD3-like"/>
    <property type="match status" value="1"/>
</dbReference>